<evidence type="ECO:0000313" key="8">
    <source>
        <dbReference type="EMBL" id="TSK42147.1"/>
    </source>
</evidence>
<evidence type="ECO:0000256" key="4">
    <source>
        <dbReference type="ARBA" id="ARBA00023242"/>
    </source>
</evidence>
<organism evidence="8 9">
    <name type="scientific">Bagarius yarrelli</name>
    <name type="common">Goonch</name>
    <name type="synonym">Bagrus yarrelli</name>
    <dbReference type="NCBI Taxonomy" id="175774"/>
    <lineage>
        <taxon>Eukaryota</taxon>
        <taxon>Metazoa</taxon>
        <taxon>Chordata</taxon>
        <taxon>Craniata</taxon>
        <taxon>Vertebrata</taxon>
        <taxon>Euteleostomi</taxon>
        <taxon>Actinopterygii</taxon>
        <taxon>Neopterygii</taxon>
        <taxon>Teleostei</taxon>
        <taxon>Ostariophysi</taxon>
        <taxon>Siluriformes</taxon>
        <taxon>Sisoridae</taxon>
        <taxon>Sisorinae</taxon>
        <taxon>Bagarius</taxon>
    </lineage>
</organism>
<keyword evidence="2 5" id="KW-0238">DNA-binding</keyword>
<evidence type="ECO:0000256" key="3">
    <source>
        <dbReference type="ARBA" id="ARBA00023155"/>
    </source>
</evidence>
<dbReference type="PROSITE" id="PS00027">
    <property type="entry name" value="HOMEOBOX_1"/>
    <property type="match status" value="1"/>
</dbReference>
<dbReference type="GO" id="GO:0000981">
    <property type="term" value="F:DNA-binding transcription factor activity, RNA polymerase II-specific"/>
    <property type="evidence" value="ECO:0007669"/>
    <property type="project" value="InterPro"/>
</dbReference>
<evidence type="ECO:0000256" key="5">
    <source>
        <dbReference type="PROSITE-ProRule" id="PRU00108"/>
    </source>
</evidence>
<keyword evidence="4 5" id="KW-0539">Nucleus</keyword>
<gene>
    <name evidence="8" type="ORF">Baya_4615</name>
</gene>
<dbReference type="Proteomes" id="UP000319801">
    <property type="component" value="Unassembled WGS sequence"/>
</dbReference>
<feature type="DNA-binding region" description="Homeobox" evidence="5">
    <location>
        <begin position="38"/>
        <end position="84"/>
    </location>
</feature>
<dbReference type="GO" id="GO:0005634">
    <property type="term" value="C:nucleus"/>
    <property type="evidence" value="ECO:0007669"/>
    <property type="project" value="UniProtKB-SubCell"/>
</dbReference>
<protein>
    <submittedName>
        <fullName evidence="8">Paired box protein Pax-7</fullName>
    </submittedName>
</protein>
<dbReference type="PANTHER" id="PTHR24329:SF340">
    <property type="entry name" value="ARISTALESS RELATED HOMEOBOX"/>
    <property type="match status" value="1"/>
</dbReference>
<keyword evidence="3 5" id="KW-0371">Homeobox</keyword>
<evidence type="ECO:0000256" key="2">
    <source>
        <dbReference type="ARBA" id="ARBA00023125"/>
    </source>
</evidence>
<proteinExistence type="predicted"/>
<comment type="caution">
    <text evidence="8">The sequence shown here is derived from an EMBL/GenBank/DDBJ whole genome shotgun (WGS) entry which is preliminary data.</text>
</comment>
<dbReference type="CDD" id="cd00086">
    <property type="entry name" value="homeodomain"/>
    <property type="match status" value="1"/>
</dbReference>
<dbReference type="InterPro" id="IPR001356">
    <property type="entry name" value="HD"/>
</dbReference>
<reference evidence="8 9" key="1">
    <citation type="journal article" date="2019" name="Genome Biol. Evol.">
        <title>Whole-Genome Sequencing of the Giant Devil Catfish, Bagarius yarrelli.</title>
        <authorList>
            <person name="Jiang W."/>
            <person name="Lv Y."/>
            <person name="Cheng L."/>
            <person name="Yang K."/>
            <person name="Chao B."/>
            <person name="Wang X."/>
            <person name="Li Y."/>
            <person name="Pan X."/>
            <person name="You X."/>
            <person name="Zhang Y."/>
            <person name="Yang J."/>
            <person name="Li J."/>
            <person name="Zhang X."/>
            <person name="Liu S."/>
            <person name="Sun C."/>
            <person name="Yang J."/>
            <person name="Shi Q."/>
        </authorList>
    </citation>
    <scope>NUCLEOTIDE SEQUENCE [LARGE SCALE GENOMIC DNA]</scope>
    <source>
        <strain evidence="8">JWS20170419001</strain>
        <tissue evidence="8">Muscle</tissue>
    </source>
</reference>
<dbReference type="PROSITE" id="PS50071">
    <property type="entry name" value="HOMEOBOX_2"/>
    <property type="match status" value="1"/>
</dbReference>
<dbReference type="InterPro" id="IPR050649">
    <property type="entry name" value="Paired_Homeobox_TFs"/>
</dbReference>
<sequence>MEPAEPHAQFSDMYSEVIVSSSAVKNELFKRLMETRLEQLEFAFRQNHYPDIYCREELAQQTKLNEARIQVWFRTVSKQLKGRSGPLRDLQGAVVPVCGVLHVHVQAGGQDTTSLSHN</sequence>
<dbReference type="InterPro" id="IPR009057">
    <property type="entry name" value="Homeodomain-like_sf"/>
</dbReference>
<dbReference type="OrthoDB" id="6159439at2759"/>
<dbReference type="SMART" id="SM00389">
    <property type="entry name" value="HOX"/>
    <property type="match status" value="1"/>
</dbReference>
<name>A0A556TR93_BAGYA</name>
<comment type="subcellular location">
    <subcellularLocation>
        <location evidence="1 5 6">Nucleus</location>
    </subcellularLocation>
</comment>
<evidence type="ECO:0000256" key="6">
    <source>
        <dbReference type="RuleBase" id="RU000682"/>
    </source>
</evidence>
<evidence type="ECO:0000256" key="1">
    <source>
        <dbReference type="ARBA" id="ARBA00004123"/>
    </source>
</evidence>
<accession>A0A556TR93</accession>
<dbReference type="GO" id="GO:0000977">
    <property type="term" value="F:RNA polymerase II transcription regulatory region sequence-specific DNA binding"/>
    <property type="evidence" value="ECO:0007669"/>
    <property type="project" value="TreeGrafter"/>
</dbReference>
<dbReference type="EMBL" id="VCAZ01000012">
    <property type="protein sequence ID" value="TSK42147.1"/>
    <property type="molecule type" value="Genomic_DNA"/>
</dbReference>
<dbReference type="InterPro" id="IPR017970">
    <property type="entry name" value="Homeobox_CS"/>
</dbReference>
<keyword evidence="9" id="KW-1185">Reference proteome</keyword>
<evidence type="ECO:0000313" key="9">
    <source>
        <dbReference type="Proteomes" id="UP000319801"/>
    </source>
</evidence>
<feature type="domain" description="Homeobox" evidence="7">
    <location>
        <begin position="36"/>
        <end position="83"/>
    </location>
</feature>
<dbReference type="PANTHER" id="PTHR24329">
    <property type="entry name" value="HOMEOBOX PROTEIN ARISTALESS"/>
    <property type="match status" value="1"/>
</dbReference>
<dbReference type="AlphaFoldDB" id="A0A556TR93"/>
<dbReference type="Pfam" id="PF00046">
    <property type="entry name" value="Homeodomain"/>
    <property type="match status" value="1"/>
</dbReference>
<dbReference type="Gene3D" id="1.10.10.60">
    <property type="entry name" value="Homeodomain-like"/>
    <property type="match status" value="1"/>
</dbReference>
<evidence type="ECO:0000259" key="7">
    <source>
        <dbReference type="PROSITE" id="PS50071"/>
    </source>
</evidence>
<dbReference type="SUPFAM" id="SSF46689">
    <property type="entry name" value="Homeodomain-like"/>
    <property type="match status" value="1"/>
</dbReference>